<dbReference type="Gene3D" id="3.90.550.10">
    <property type="entry name" value="Spore Coat Polysaccharide Biosynthesis Protein SpsA, Chain A"/>
    <property type="match status" value="1"/>
</dbReference>
<dbReference type="EMBL" id="CAJNOK010022039">
    <property type="protein sequence ID" value="CAF1341797.1"/>
    <property type="molecule type" value="Genomic_DNA"/>
</dbReference>
<dbReference type="Pfam" id="PF01501">
    <property type="entry name" value="Glyco_transf_8"/>
    <property type="match status" value="1"/>
</dbReference>
<dbReference type="Proteomes" id="UP000663829">
    <property type="component" value="Unassembled WGS sequence"/>
</dbReference>
<dbReference type="Proteomes" id="UP000682733">
    <property type="component" value="Unassembled WGS sequence"/>
</dbReference>
<dbReference type="InterPro" id="IPR029044">
    <property type="entry name" value="Nucleotide-diphossugar_trans"/>
</dbReference>
<dbReference type="EMBL" id="CAJNOQ010002970">
    <property type="protein sequence ID" value="CAF0988445.1"/>
    <property type="molecule type" value="Genomic_DNA"/>
</dbReference>
<dbReference type="InterPro" id="IPR002495">
    <property type="entry name" value="Glyco_trans_8"/>
</dbReference>
<accession>A0A814G3J9</accession>
<dbReference type="GO" id="GO:0008466">
    <property type="term" value="F:glycogenin glucosyltransferase activity"/>
    <property type="evidence" value="ECO:0007669"/>
    <property type="project" value="UniProtKB-EC"/>
</dbReference>
<dbReference type="AlphaFoldDB" id="A0A814G3J9"/>
<reference evidence="4" key="1">
    <citation type="submission" date="2021-02" db="EMBL/GenBank/DDBJ databases">
        <authorList>
            <person name="Nowell W R."/>
        </authorList>
    </citation>
    <scope>NUCLEOTIDE SEQUENCE</scope>
</reference>
<dbReference type="EC" id="2.4.1.186" evidence="2"/>
<protein>
    <recommendedName>
        <fullName evidence="2">glycogenin glucosyltransferase</fullName>
        <ecNumber evidence="2">2.4.1.186</ecNumber>
    </recommendedName>
</protein>
<comment type="similarity">
    <text evidence="1">Belongs to the glycosyltransferase 8 family. Glycogenin subfamily.</text>
</comment>
<keyword evidence="3" id="KW-0812">Transmembrane</keyword>
<keyword evidence="8" id="KW-1185">Reference proteome</keyword>
<dbReference type="EMBL" id="CAJOBA010043663">
    <property type="protein sequence ID" value="CAF4152904.1"/>
    <property type="molecule type" value="Genomic_DNA"/>
</dbReference>
<evidence type="ECO:0000256" key="1">
    <source>
        <dbReference type="ARBA" id="ARBA00038162"/>
    </source>
</evidence>
<dbReference type="GO" id="GO:0005978">
    <property type="term" value="P:glycogen biosynthetic process"/>
    <property type="evidence" value="ECO:0007669"/>
    <property type="project" value="UniProtKB-ARBA"/>
</dbReference>
<evidence type="ECO:0000313" key="4">
    <source>
        <dbReference type="EMBL" id="CAF0988445.1"/>
    </source>
</evidence>
<comment type="caution">
    <text evidence="4">The sequence shown here is derived from an EMBL/GenBank/DDBJ whole genome shotgun (WGS) entry which is preliminary data.</text>
</comment>
<gene>
    <name evidence="4" type="ORF">GPM918_LOCUS13125</name>
    <name evidence="5" type="ORF">OVA965_LOCUS30378</name>
    <name evidence="6" type="ORF">SRO942_LOCUS13125</name>
    <name evidence="7" type="ORF">TMI583_LOCUS31175</name>
</gene>
<dbReference type="SUPFAM" id="SSF53448">
    <property type="entry name" value="Nucleotide-diphospho-sugar transferases"/>
    <property type="match status" value="1"/>
</dbReference>
<evidence type="ECO:0000313" key="5">
    <source>
        <dbReference type="EMBL" id="CAF1341797.1"/>
    </source>
</evidence>
<keyword evidence="3" id="KW-1133">Transmembrane helix</keyword>
<evidence type="ECO:0000256" key="3">
    <source>
        <dbReference type="SAM" id="Phobius"/>
    </source>
</evidence>
<dbReference type="Proteomes" id="UP000681722">
    <property type="component" value="Unassembled WGS sequence"/>
</dbReference>
<name>A0A814G3J9_9BILA</name>
<evidence type="ECO:0000313" key="8">
    <source>
        <dbReference type="Proteomes" id="UP000663829"/>
    </source>
</evidence>
<dbReference type="EMBL" id="CAJOBC010002970">
    <property type="protein sequence ID" value="CAF3760600.1"/>
    <property type="molecule type" value="Genomic_DNA"/>
</dbReference>
<evidence type="ECO:0000256" key="2">
    <source>
        <dbReference type="ARBA" id="ARBA00038934"/>
    </source>
</evidence>
<dbReference type="PANTHER" id="PTHR11183">
    <property type="entry name" value="GLYCOGENIN SUBFAMILY MEMBER"/>
    <property type="match status" value="1"/>
</dbReference>
<evidence type="ECO:0000313" key="6">
    <source>
        <dbReference type="EMBL" id="CAF3760600.1"/>
    </source>
</evidence>
<dbReference type="InterPro" id="IPR050587">
    <property type="entry name" value="GNT1/Glycosyltrans_8"/>
</dbReference>
<sequence>MVTIVYIALHYFITYLRYFVLGFCVTIISILFSWSHGIPTKKIYEYRSVLPISYGNEILTKYRINLTQKDHLPLTIRNISLILPSVKLKIAVVTAIYNDPYVNGVRVLGYSLKKFRTNADLILTYIPGRVSNATLEKCEEMGWHLMPVDRIPPPTFAIVYPRFKDQFTKLRIWSMTDYDRILYLDGDTLVVSDINELFRLTAKNDWEGFLSVLDTWQGQIGPNFNAGVLLIKPNITLFNEMMNKIHMMPQYGTYWAEQGFLNCTGRLPLTYNFNSVLALYHKDIYNQLNKSKKIIHYTAFKPFTIKDVNEIDSVYVDLWKEWKQMEEEMNENVKLNNTDSAS</sequence>
<feature type="transmembrane region" description="Helical" evidence="3">
    <location>
        <begin position="15"/>
        <end position="34"/>
    </location>
</feature>
<organism evidence="4 8">
    <name type="scientific">Didymodactylos carnosus</name>
    <dbReference type="NCBI Taxonomy" id="1234261"/>
    <lineage>
        <taxon>Eukaryota</taxon>
        <taxon>Metazoa</taxon>
        <taxon>Spiralia</taxon>
        <taxon>Gnathifera</taxon>
        <taxon>Rotifera</taxon>
        <taxon>Eurotatoria</taxon>
        <taxon>Bdelloidea</taxon>
        <taxon>Philodinida</taxon>
        <taxon>Philodinidae</taxon>
        <taxon>Didymodactylos</taxon>
    </lineage>
</organism>
<proteinExistence type="inferred from homology"/>
<dbReference type="OrthoDB" id="2014201at2759"/>
<dbReference type="Proteomes" id="UP000677228">
    <property type="component" value="Unassembled WGS sequence"/>
</dbReference>
<evidence type="ECO:0000313" key="7">
    <source>
        <dbReference type="EMBL" id="CAF4152904.1"/>
    </source>
</evidence>
<keyword evidence="3" id="KW-0472">Membrane</keyword>